<dbReference type="PROSITE" id="PS50966">
    <property type="entry name" value="ZF_SWIM"/>
    <property type="match status" value="1"/>
</dbReference>
<dbReference type="EMBL" id="KZ670037">
    <property type="protein sequence ID" value="PPR84060.1"/>
    <property type="molecule type" value="Genomic_DNA"/>
</dbReference>
<keyword evidence="1" id="KW-0863">Zinc-finger</keyword>
<evidence type="ECO:0000259" key="3">
    <source>
        <dbReference type="PROSITE" id="PS50966"/>
    </source>
</evidence>
<dbReference type="PANTHER" id="PTHR31973:SF195">
    <property type="entry name" value="MUDR FAMILY TRANSPOSASE"/>
    <property type="match status" value="1"/>
</dbReference>
<keyword evidence="1" id="KW-0862">Zinc</keyword>
<sequence length="407" mass="47244">MELVDDEDVETMISLYCRNGSDKNSPIHLFAELAGMKQNEDLTAYDHDTAHEVEFPKYPEILPAHRLVVNSNHEELLVGQIFESKEECVFAIKRYSMNILVDYKVAVSKPTLYIGECWKSVEGCNWHVRAAFIQKSQMWEIRKFVGPHTCTSIRMTEDHGKLDSKTICTFIMPIVKDMPTIKISVLIAEMQARFQYRRTSWSHIFFAKEWLDLRVTWRVKRTHLSNSGWVLWSHGNGLKVLMTTFVMQQVNQIEAGYVFVEDVRDAMVANRRMARSMNVEIYSRRHETFRVTETIGRRPGIPPRSYGVDLHNRRCDCRRFQTHYPCAHVVAACAKEVPPTTFELVPDRGLRRSPRGHPQLSRSRNEMDIRKKSDGKRCGLCRLAGHNRSKCPQRNYHIGQSSRSGRN</sequence>
<accession>A0A2P5VYY5</accession>
<dbReference type="Proteomes" id="UP000239757">
    <property type="component" value="Unassembled WGS sequence"/>
</dbReference>
<organism evidence="4 5">
    <name type="scientific">Gossypium barbadense</name>
    <name type="common">Sea Island cotton</name>
    <name type="synonym">Hibiscus barbadensis</name>
    <dbReference type="NCBI Taxonomy" id="3634"/>
    <lineage>
        <taxon>Eukaryota</taxon>
        <taxon>Viridiplantae</taxon>
        <taxon>Streptophyta</taxon>
        <taxon>Embryophyta</taxon>
        <taxon>Tracheophyta</taxon>
        <taxon>Spermatophyta</taxon>
        <taxon>Magnoliopsida</taxon>
        <taxon>eudicotyledons</taxon>
        <taxon>Gunneridae</taxon>
        <taxon>Pentapetalae</taxon>
        <taxon>rosids</taxon>
        <taxon>malvids</taxon>
        <taxon>Malvales</taxon>
        <taxon>Malvaceae</taxon>
        <taxon>Malvoideae</taxon>
        <taxon>Gossypium</taxon>
    </lineage>
</organism>
<dbReference type="Pfam" id="PF04434">
    <property type="entry name" value="SWIM"/>
    <property type="match status" value="1"/>
</dbReference>
<keyword evidence="1" id="KW-0479">Metal-binding</keyword>
<gene>
    <name evidence="4" type="ORF">GOBAR_AA36653</name>
</gene>
<dbReference type="PANTHER" id="PTHR31973">
    <property type="entry name" value="POLYPROTEIN, PUTATIVE-RELATED"/>
    <property type="match status" value="1"/>
</dbReference>
<feature type="domain" description="SWIM-type" evidence="3">
    <location>
        <begin position="306"/>
        <end position="337"/>
    </location>
</feature>
<evidence type="ECO:0000313" key="4">
    <source>
        <dbReference type="EMBL" id="PPR84060.1"/>
    </source>
</evidence>
<dbReference type="OrthoDB" id="1747431at2759"/>
<feature type="region of interest" description="Disordered" evidence="2">
    <location>
        <begin position="347"/>
        <end position="369"/>
    </location>
</feature>
<reference evidence="4 5" key="1">
    <citation type="submission" date="2015-01" db="EMBL/GenBank/DDBJ databases">
        <title>Genome of allotetraploid Gossypium barbadense reveals genomic plasticity and fiber elongation in cotton evolution.</title>
        <authorList>
            <person name="Chen X."/>
            <person name="Liu X."/>
            <person name="Zhao B."/>
            <person name="Zheng H."/>
            <person name="Hu Y."/>
            <person name="Lu G."/>
            <person name="Yang C."/>
            <person name="Chen J."/>
            <person name="Shan C."/>
            <person name="Zhang L."/>
            <person name="Zhou Y."/>
            <person name="Wang L."/>
            <person name="Guo W."/>
            <person name="Bai Y."/>
            <person name="Ruan J."/>
            <person name="Shangguan X."/>
            <person name="Mao Y."/>
            <person name="Jiang J."/>
            <person name="Zhu Y."/>
            <person name="Lei J."/>
            <person name="Kang H."/>
            <person name="Chen S."/>
            <person name="He X."/>
            <person name="Wang R."/>
            <person name="Wang Y."/>
            <person name="Chen J."/>
            <person name="Wang L."/>
            <person name="Yu S."/>
            <person name="Wang B."/>
            <person name="Wei J."/>
            <person name="Song S."/>
            <person name="Lu X."/>
            <person name="Gao Z."/>
            <person name="Gu W."/>
            <person name="Deng X."/>
            <person name="Ma D."/>
            <person name="Wang S."/>
            <person name="Liang W."/>
            <person name="Fang L."/>
            <person name="Cai C."/>
            <person name="Zhu X."/>
            <person name="Zhou B."/>
            <person name="Zhang Y."/>
            <person name="Chen Z."/>
            <person name="Xu S."/>
            <person name="Zhu R."/>
            <person name="Wang S."/>
            <person name="Zhang T."/>
            <person name="Zhao G."/>
        </authorList>
    </citation>
    <scope>NUCLEOTIDE SEQUENCE [LARGE SCALE GENOMIC DNA]</scope>
    <source>
        <strain evidence="5">cv. Xinhai21</strain>
        <tissue evidence="4">Leaf</tissue>
    </source>
</reference>
<evidence type="ECO:0000256" key="2">
    <source>
        <dbReference type="SAM" id="MobiDB-lite"/>
    </source>
</evidence>
<proteinExistence type="predicted"/>
<name>A0A2P5VYY5_GOSBA</name>
<evidence type="ECO:0000256" key="1">
    <source>
        <dbReference type="PROSITE-ProRule" id="PRU00325"/>
    </source>
</evidence>
<dbReference type="AlphaFoldDB" id="A0A2P5VYY5"/>
<dbReference type="GO" id="GO:0008270">
    <property type="term" value="F:zinc ion binding"/>
    <property type="evidence" value="ECO:0007669"/>
    <property type="project" value="UniProtKB-KW"/>
</dbReference>
<dbReference type="InterPro" id="IPR007527">
    <property type="entry name" value="Znf_SWIM"/>
</dbReference>
<protein>
    <recommendedName>
        <fullName evidence="3">SWIM-type domain-containing protein</fullName>
    </recommendedName>
</protein>
<evidence type="ECO:0000313" key="5">
    <source>
        <dbReference type="Proteomes" id="UP000239757"/>
    </source>
</evidence>